<name>A0ABT3ZCQ9_9HYPH</name>
<evidence type="ECO:0000313" key="3">
    <source>
        <dbReference type="Proteomes" id="UP001073227"/>
    </source>
</evidence>
<dbReference type="RefSeq" id="WP_267654599.1">
    <property type="nucleotide sequence ID" value="NZ_JAOVZR010000001.1"/>
</dbReference>
<keyword evidence="3" id="KW-1185">Reference proteome</keyword>
<proteinExistence type="predicted"/>
<feature type="domain" description="HPr kinase/phosphorylase C-terminal" evidence="1">
    <location>
        <begin position="10"/>
        <end position="92"/>
    </location>
</feature>
<dbReference type="GO" id="GO:0016301">
    <property type="term" value="F:kinase activity"/>
    <property type="evidence" value="ECO:0007669"/>
    <property type="project" value="UniProtKB-KW"/>
</dbReference>
<dbReference type="Pfam" id="PF07475">
    <property type="entry name" value="Hpr_kinase_C"/>
    <property type="match status" value="1"/>
</dbReference>
<dbReference type="SUPFAM" id="SSF53795">
    <property type="entry name" value="PEP carboxykinase-like"/>
    <property type="match status" value="1"/>
</dbReference>
<dbReference type="CDD" id="cd01918">
    <property type="entry name" value="HprK_C"/>
    <property type="match status" value="1"/>
</dbReference>
<dbReference type="InterPro" id="IPR027417">
    <property type="entry name" value="P-loop_NTPase"/>
</dbReference>
<dbReference type="EMBL" id="JAOVZR010000001">
    <property type="protein sequence ID" value="MCY0149089.1"/>
    <property type="molecule type" value="Genomic_DNA"/>
</dbReference>
<dbReference type="Proteomes" id="UP001073227">
    <property type="component" value="Unassembled WGS sequence"/>
</dbReference>
<protein>
    <submittedName>
        <fullName evidence="2">HPr kinase/phosphatase C-terminal domain-containing protein</fullName>
    </submittedName>
</protein>
<dbReference type="InterPro" id="IPR011104">
    <property type="entry name" value="Hpr_kin/Pase_C"/>
</dbReference>
<evidence type="ECO:0000259" key="1">
    <source>
        <dbReference type="Pfam" id="PF07475"/>
    </source>
</evidence>
<keyword evidence="2" id="KW-0418">Kinase</keyword>
<reference evidence="2" key="1">
    <citation type="submission" date="2022-10" db="EMBL/GenBank/DDBJ databases">
        <title>Hoeflea sp. G2-23, isolated from marine algae.</title>
        <authorList>
            <person name="Kristyanto S."/>
            <person name="Kim J.M."/>
            <person name="Jeon C.O."/>
        </authorList>
    </citation>
    <scope>NUCLEOTIDE SEQUENCE</scope>
    <source>
        <strain evidence="2">G2-23</strain>
    </source>
</reference>
<organism evidence="2 3">
    <name type="scientific">Hoeflea algicola</name>
    <dbReference type="NCBI Taxonomy" id="2983763"/>
    <lineage>
        <taxon>Bacteria</taxon>
        <taxon>Pseudomonadati</taxon>
        <taxon>Pseudomonadota</taxon>
        <taxon>Alphaproteobacteria</taxon>
        <taxon>Hyphomicrobiales</taxon>
        <taxon>Rhizobiaceae</taxon>
        <taxon>Hoeflea</taxon>
    </lineage>
</organism>
<gene>
    <name evidence="2" type="ORF">OEG84_15585</name>
</gene>
<accession>A0ABT3ZCQ9</accession>
<dbReference type="Gene3D" id="3.40.50.300">
    <property type="entry name" value="P-loop containing nucleotide triphosphate hydrolases"/>
    <property type="match status" value="1"/>
</dbReference>
<sequence length="161" mass="16689">MRDARDGVSETVHATAIVVAHTGLLFVGSSGAGKSGMAFACLQAALRRGWNAALIADDRTCLTVAGGRLIASCPKPISGLLEIRGSGIVRLRQRDQAVMHLAVAPGEASAATRLPPDDETFACNGVSTPLLRLWRDGAADPLSMLCALQPALFLAFDPPAG</sequence>
<keyword evidence="2" id="KW-0808">Transferase</keyword>
<evidence type="ECO:0000313" key="2">
    <source>
        <dbReference type="EMBL" id="MCY0149089.1"/>
    </source>
</evidence>
<comment type="caution">
    <text evidence="2">The sequence shown here is derived from an EMBL/GenBank/DDBJ whole genome shotgun (WGS) entry which is preliminary data.</text>
</comment>